<accession>A0A2D6YFC9</accession>
<proteinExistence type="predicted"/>
<dbReference type="EMBL" id="NZEX01000002">
    <property type="protein sequence ID" value="MAH61864.1"/>
    <property type="molecule type" value="Genomic_DNA"/>
</dbReference>
<name>A0A2D6YFC9_9DELT</name>
<organism evidence="1 2">
    <name type="scientific">SAR324 cluster bacterium</name>
    <dbReference type="NCBI Taxonomy" id="2024889"/>
    <lineage>
        <taxon>Bacteria</taxon>
        <taxon>Deltaproteobacteria</taxon>
        <taxon>SAR324 cluster</taxon>
    </lineage>
</organism>
<dbReference type="Gene3D" id="1.25.40.10">
    <property type="entry name" value="Tetratricopeptide repeat domain"/>
    <property type="match status" value="1"/>
</dbReference>
<evidence type="ECO:0000313" key="1">
    <source>
        <dbReference type="EMBL" id="MAH61864.1"/>
    </source>
</evidence>
<dbReference type="Proteomes" id="UP000226525">
    <property type="component" value="Unassembled WGS sequence"/>
</dbReference>
<dbReference type="InterPro" id="IPR011990">
    <property type="entry name" value="TPR-like_helical_dom_sf"/>
</dbReference>
<sequence length="573" mass="63763">MLMMSVIHKKFQLMLVTGAIFVSGCSTYQTQTSSVRVSIESGDYVAASEATDELSTDGKDRLLHYMESGMVQHLSQSYGSSNAKLDQAANIAEDLITKRAGDVLKAALISPSQSDYAGQEFERAFIHYIKALNYTMMALENPAKKVDHLESARVEARKVDILLSDIAYQKGTYQDAKDDESKLFSQLMKIFDVLTGQVIEKDKLIYREDAYVRYMNGLIYEINGELDSARIAYQKAAELYEQGYAEQYSLGQGIMQQAWFDTIRMMKQDGGYEDEWPGLAKQKLSNTLQKELDRSEKAHIVIIGHTGWVPPRGELNMHLALDTNTRELVIQPVLTGTPKEREAQLAWFHLMYADRGLLQSVINFQLRGVIGALEGMASKSFRLGPLWGLAEQIGLPDALAMGGARVTVPYYKLEPKTFGMTQVMVDGKPHGEMVQAESLANLAFQGQLLNADKDLQAALGRTMTKNLFCGQMDDDLAKLACKSVAALSSQADTRAWLTLPHTIHLKRLSVEPGTHKITLRTPSANGGTYHEVTQSVEVGEGDIKIFREHIIPTQNTAMMQQPASTQTAWLTKR</sequence>
<evidence type="ECO:0000313" key="2">
    <source>
        <dbReference type="Proteomes" id="UP000226525"/>
    </source>
</evidence>
<reference evidence="2" key="1">
    <citation type="submission" date="2017-09" db="EMBL/GenBank/DDBJ databases">
        <title>The Reconstruction of 2,631 Draft Metagenome-Assembled Genomes from the Global Oceans.</title>
        <authorList>
            <person name="Tully B.J."/>
            <person name="Graham E.D."/>
            <person name="Heidelberg J.F."/>
        </authorList>
    </citation>
    <scope>NUCLEOTIDE SEQUENCE [LARGE SCALE GENOMIC DNA]</scope>
</reference>
<dbReference type="AlphaFoldDB" id="A0A2D6YFC9"/>
<gene>
    <name evidence="1" type="ORF">CMN54_00135</name>
</gene>
<comment type="caution">
    <text evidence="1">The sequence shown here is derived from an EMBL/GenBank/DDBJ whole genome shotgun (WGS) entry which is preliminary data.</text>
</comment>
<protein>
    <submittedName>
        <fullName evidence="1">Uncharacterized protein</fullName>
    </submittedName>
</protein>